<accession>A0AAV4UUS1</accession>
<protein>
    <recommendedName>
        <fullName evidence="3">LAGLIDADG homing endonuclease</fullName>
    </recommendedName>
</protein>
<dbReference type="AlphaFoldDB" id="A0AAV4UUS1"/>
<organism evidence="1 2">
    <name type="scientific">Caerostris extrusa</name>
    <name type="common">Bark spider</name>
    <name type="synonym">Caerostris bankana</name>
    <dbReference type="NCBI Taxonomy" id="172846"/>
    <lineage>
        <taxon>Eukaryota</taxon>
        <taxon>Metazoa</taxon>
        <taxon>Ecdysozoa</taxon>
        <taxon>Arthropoda</taxon>
        <taxon>Chelicerata</taxon>
        <taxon>Arachnida</taxon>
        <taxon>Araneae</taxon>
        <taxon>Araneomorphae</taxon>
        <taxon>Entelegynae</taxon>
        <taxon>Araneoidea</taxon>
        <taxon>Araneidae</taxon>
        <taxon>Caerostris</taxon>
    </lineage>
</organism>
<evidence type="ECO:0000313" key="1">
    <source>
        <dbReference type="EMBL" id="GIY61577.1"/>
    </source>
</evidence>
<proteinExistence type="predicted"/>
<reference evidence="1 2" key="1">
    <citation type="submission" date="2021-06" db="EMBL/GenBank/DDBJ databases">
        <title>Caerostris extrusa draft genome.</title>
        <authorList>
            <person name="Kono N."/>
            <person name="Arakawa K."/>
        </authorList>
    </citation>
    <scope>NUCLEOTIDE SEQUENCE [LARGE SCALE GENOMIC DNA]</scope>
</reference>
<gene>
    <name evidence="1" type="ORF">CEXT_705811</name>
</gene>
<evidence type="ECO:0000313" key="2">
    <source>
        <dbReference type="Proteomes" id="UP001054945"/>
    </source>
</evidence>
<evidence type="ECO:0008006" key="3">
    <source>
        <dbReference type="Google" id="ProtNLM"/>
    </source>
</evidence>
<dbReference type="Proteomes" id="UP001054945">
    <property type="component" value="Unassembled WGS sequence"/>
</dbReference>
<name>A0AAV4UUS1_CAEEX</name>
<keyword evidence="2" id="KW-1185">Reference proteome</keyword>
<comment type="caution">
    <text evidence="1">The sequence shown here is derived from an EMBL/GenBank/DDBJ whole genome shotgun (WGS) entry which is preliminary data.</text>
</comment>
<dbReference type="EMBL" id="BPLR01013487">
    <property type="protein sequence ID" value="GIY61577.1"/>
    <property type="molecule type" value="Genomic_DNA"/>
</dbReference>
<sequence>MGSALRRGKGSALNTVCFNVIVIKVSSSMIFRGRCASISARLRPCSSPSAINQLDPAFPYPREGDHTYWTKIILSFHRLGFSSKLSLYLYKNPFLKGVLLIKLEKFIYNYGIRGRNVRVSLEQLAVWFSKLRSLCYFLENTSFELVEQISPKSKLNLIDLKSVEKTGDENKILEILNSGAVWPWLLKTKNSLPSGKLNPVT</sequence>